<gene>
    <name evidence="4" type="ORF">QNH39_11190</name>
</gene>
<protein>
    <submittedName>
        <fullName evidence="4">DUF4430 domain-containing protein</fullName>
    </submittedName>
</protein>
<evidence type="ECO:0000256" key="2">
    <source>
        <dbReference type="SAM" id="SignalP"/>
    </source>
</evidence>
<evidence type="ECO:0000256" key="1">
    <source>
        <dbReference type="SAM" id="MobiDB-lite"/>
    </source>
</evidence>
<dbReference type="Pfam" id="PF14478">
    <property type="entry name" value="DUF4430"/>
    <property type="match status" value="1"/>
</dbReference>
<dbReference type="EMBL" id="CP126114">
    <property type="protein sequence ID" value="WHY88358.1"/>
    <property type="molecule type" value="Genomic_DNA"/>
</dbReference>
<proteinExistence type="predicted"/>
<dbReference type="KEGG" id="nnv:QNH39_11190"/>
<keyword evidence="5" id="KW-1185">Reference proteome</keyword>
<dbReference type="Gene3D" id="2.170.130.30">
    <property type="match status" value="1"/>
</dbReference>
<name>A0AA95MVB6_9BACI</name>
<keyword evidence="2" id="KW-0732">Signal</keyword>
<sequence>MKRILKATALLFVLFAAFSLAGCGSTMDTAKETKKEAVKTAETAKQAEQKQQVEESAKVDAAEEKQTAPEKVAESASIPSEEKETEQPAAKPETPKQNAPASQAKPETSKANTAASPSKSSPAPAAQPSKPAAPSTPPPTDPPKETPKPELAVTISIAGPESGPKDKRTILGATKVNFKDGATIFDIISQTAKKQGIVVDSRGSGATAYIEGIDNIYEFDYGVKSGWIFKQNGVSLTKSIGIVKVKDGDRIECFYTE</sequence>
<feature type="chain" id="PRO_5041732423" evidence="2">
    <location>
        <begin position="22"/>
        <end position="257"/>
    </location>
</feature>
<feature type="domain" description="Transcobalamin-like C-terminal" evidence="3">
    <location>
        <begin position="181"/>
        <end position="255"/>
    </location>
</feature>
<feature type="compositionally biased region" description="Basic and acidic residues" evidence="1">
    <location>
        <begin position="45"/>
        <end position="73"/>
    </location>
</feature>
<feature type="signal peptide" evidence="2">
    <location>
        <begin position="1"/>
        <end position="21"/>
    </location>
</feature>
<dbReference type="AlphaFoldDB" id="A0AA95MVB6"/>
<feature type="compositionally biased region" description="Low complexity" evidence="1">
    <location>
        <begin position="109"/>
        <end position="133"/>
    </location>
</feature>
<dbReference type="Proteomes" id="UP001178288">
    <property type="component" value="Chromosome"/>
</dbReference>
<evidence type="ECO:0000259" key="3">
    <source>
        <dbReference type="Pfam" id="PF14478"/>
    </source>
</evidence>
<dbReference type="PROSITE" id="PS51257">
    <property type="entry name" value="PROKAR_LIPOPROTEIN"/>
    <property type="match status" value="1"/>
</dbReference>
<evidence type="ECO:0000313" key="4">
    <source>
        <dbReference type="EMBL" id="WHY88358.1"/>
    </source>
</evidence>
<evidence type="ECO:0000313" key="5">
    <source>
        <dbReference type="Proteomes" id="UP001178288"/>
    </source>
</evidence>
<accession>A0AA95MVB6</accession>
<feature type="region of interest" description="Disordered" evidence="1">
    <location>
        <begin position="41"/>
        <end position="148"/>
    </location>
</feature>
<dbReference type="RefSeq" id="WP_066086075.1">
    <property type="nucleotide sequence ID" value="NZ_CP126114.1"/>
</dbReference>
<reference evidence="4" key="1">
    <citation type="submission" date="2023-05" db="EMBL/GenBank/DDBJ databases">
        <title>Comparative genomics of Bacillaceae isolates and their secondary metabolite potential.</title>
        <authorList>
            <person name="Song L."/>
            <person name="Nielsen L.J."/>
            <person name="Mohite O."/>
            <person name="Xu X."/>
            <person name="Weber T."/>
            <person name="Kovacs A.T."/>
        </authorList>
    </citation>
    <scope>NUCLEOTIDE SEQUENCE</scope>
    <source>
        <strain evidence="4">XLM17</strain>
    </source>
</reference>
<dbReference type="InterPro" id="IPR027954">
    <property type="entry name" value="Transcobalamin-like_C"/>
</dbReference>
<organism evidence="4 5">
    <name type="scientific">Neobacillus novalis</name>
    <dbReference type="NCBI Taxonomy" id="220687"/>
    <lineage>
        <taxon>Bacteria</taxon>
        <taxon>Bacillati</taxon>
        <taxon>Bacillota</taxon>
        <taxon>Bacilli</taxon>
        <taxon>Bacillales</taxon>
        <taxon>Bacillaceae</taxon>
        <taxon>Neobacillus</taxon>
    </lineage>
</organism>